<sequence length="228" mass="24627">MDAAPSRARGLLAGFANSADVGGLALPHGQRVPFGRIIRANTPEHVTDDDLAAATAHGFTGVFDLRSDDEVRVCPHPLAKHPGYRWLPLIDPAAEAREDFSRFRTIGEIYASSLQRNADHIAAIFTALAEMPPGPVLVSCRAGRDRTGMVVALLLDLAGADHEVIAADYALLPPPLRPDAEDPGRRGDQDIRRMLDHVSATYASTAGYLRWLGLADDDIAALRQRLEP</sequence>
<evidence type="ECO:0000313" key="2">
    <source>
        <dbReference type="Proteomes" id="UP000219435"/>
    </source>
</evidence>
<gene>
    <name evidence="1" type="ORF">SAMN05660748_0082</name>
</gene>
<organism evidence="1 2">
    <name type="scientific">Blastococcus aggregatus</name>
    <dbReference type="NCBI Taxonomy" id="38502"/>
    <lineage>
        <taxon>Bacteria</taxon>
        <taxon>Bacillati</taxon>
        <taxon>Actinomycetota</taxon>
        <taxon>Actinomycetes</taxon>
        <taxon>Geodermatophilales</taxon>
        <taxon>Geodermatophilaceae</taxon>
        <taxon>Blastococcus</taxon>
    </lineage>
</organism>
<dbReference type="GO" id="GO:0004721">
    <property type="term" value="F:phosphoprotein phosphatase activity"/>
    <property type="evidence" value="ECO:0007669"/>
    <property type="project" value="InterPro"/>
</dbReference>
<accession>A0A285UWJ6</accession>
<dbReference type="SUPFAM" id="SSF52799">
    <property type="entry name" value="(Phosphotyrosine protein) phosphatases II"/>
    <property type="match status" value="1"/>
</dbReference>
<reference evidence="2" key="1">
    <citation type="submission" date="2017-08" db="EMBL/GenBank/DDBJ databases">
        <authorList>
            <person name="Varghese N."/>
            <person name="Submissions S."/>
        </authorList>
    </citation>
    <scope>NUCLEOTIDE SEQUENCE [LARGE SCALE GENOMIC DNA]</scope>
    <source>
        <strain evidence="2">DSM 4725</strain>
    </source>
</reference>
<proteinExistence type="predicted"/>
<protein>
    <submittedName>
        <fullName evidence="1">Protein tyrosine/serine phosphatase</fullName>
    </submittedName>
</protein>
<name>A0A285UWJ6_9ACTN</name>
<dbReference type="InterPro" id="IPR026893">
    <property type="entry name" value="Tyr/Ser_Pase_IphP-type"/>
</dbReference>
<dbReference type="InterPro" id="IPR029021">
    <property type="entry name" value="Prot-tyrosine_phosphatase-like"/>
</dbReference>
<dbReference type="Gene3D" id="3.90.190.10">
    <property type="entry name" value="Protein tyrosine phosphatase superfamily"/>
    <property type="match status" value="1"/>
</dbReference>
<dbReference type="Pfam" id="PF13350">
    <property type="entry name" value="Y_phosphatase3"/>
    <property type="match status" value="1"/>
</dbReference>
<keyword evidence="2" id="KW-1185">Reference proteome</keyword>
<evidence type="ECO:0000313" key="1">
    <source>
        <dbReference type="EMBL" id="SOC46163.1"/>
    </source>
</evidence>
<dbReference type="Proteomes" id="UP000219435">
    <property type="component" value="Unassembled WGS sequence"/>
</dbReference>
<dbReference type="RefSeq" id="WP_176522766.1">
    <property type="nucleotide sequence ID" value="NZ_OBQI01000001.1"/>
</dbReference>
<dbReference type="EMBL" id="OBQI01000001">
    <property type="protein sequence ID" value="SOC46163.1"/>
    <property type="molecule type" value="Genomic_DNA"/>
</dbReference>
<dbReference type="AlphaFoldDB" id="A0A285UWJ6"/>